<dbReference type="OrthoDB" id="1056775at2"/>
<dbReference type="InterPro" id="IPR013324">
    <property type="entry name" value="RNA_pol_sigma_r3/r4-like"/>
</dbReference>
<dbReference type="GO" id="GO:0003677">
    <property type="term" value="F:DNA binding"/>
    <property type="evidence" value="ECO:0007669"/>
    <property type="project" value="InterPro"/>
</dbReference>
<dbReference type="Proteomes" id="UP000244450">
    <property type="component" value="Unassembled WGS sequence"/>
</dbReference>
<dbReference type="EMBL" id="QCYK01000001">
    <property type="protein sequence ID" value="PUZ29667.1"/>
    <property type="molecule type" value="Genomic_DNA"/>
</dbReference>
<dbReference type="GO" id="GO:0016987">
    <property type="term" value="F:sigma factor activity"/>
    <property type="evidence" value="ECO:0007669"/>
    <property type="project" value="UniProtKB-KW"/>
</dbReference>
<dbReference type="Gene3D" id="1.10.10.10">
    <property type="entry name" value="Winged helix-like DNA-binding domain superfamily/Winged helix DNA-binding domain"/>
    <property type="match status" value="1"/>
</dbReference>
<feature type="domain" description="RNA polymerase sigma-70 region 2" evidence="5">
    <location>
        <begin position="22"/>
        <end position="93"/>
    </location>
</feature>
<evidence type="ECO:0000313" key="8">
    <source>
        <dbReference type="Proteomes" id="UP000244450"/>
    </source>
</evidence>
<comment type="caution">
    <text evidence="7">The sequence shown here is derived from an EMBL/GenBank/DDBJ whole genome shotgun (WGS) entry which is preliminary data.</text>
</comment>
<dbReference type="Pfam" id="PF04542">
    <property type="entry name" value="Sigma70_r2"/>
    <property type="match status" value="1"/>
</dbReference>
<keyword evidence="8" id="KW-1185">Reference proteome</keyword>
<sequence length="192" mass="22247">MENLTTIIEGCKAKQPMSQRAMYEQYYPYACKIAFRYIYRYDKAVDVVNDGFVKLFTHFDKFQYAPGQDVQRMLMGWIRKIMVNTAIDSLRSKNMMPEIGGIPEYVWEEEPTAEVSAEQRLYYKELIILIKELPPSYQVVFNMYVIDGFTHPEIAQELGISVGASKSNLAKARAHLRKKLNTDISEIDVCSF</sequence>
<keyword evidence="2" id="KW-0805">Transcription regulation</keyword>
<evidence type="ECO:0000259" key="5">
    <source>
        <dbReference type="Pfam" id="PF04542"/>
    </source>
</evidence>
<dbReference type="Gene3D" id="1.10.1740.10">
    <property type="match status" value="1"/>
</dbReference>
<dbReference type="InterPro" id="IPR007627">
    <property type="entry name" value="RNA_pol_sigma70_r2"/>
</dbReference>
<dbReference type="GO" id="GO:0006352">
    <property type="term" value="P:DNA-templated transcription initiation"/>
    <property type="evidence" value="ECO:0007669"/>
    <property type="project" value="InterPro"/>
</dbReference>
<name>A0A2T7BPR3_9BACT</name>
<feature type="domain" description="RNA polymerase sigma factor 70 region 4 type 2" evidence="6">
    <location>
        <begin position="129"/>
        <end position="176"/>
    </location>
</feature>
<keyword evidence="3" id="KW-0731">Sigma factor</keyword>
<evidence type="ECO:0000256" key="1">
    <source>
        <dbReference type="ARBA" id="ARBA00010641"/>
    </source>
</evidence>
<proteinExistence type="inferred from homology"/>
<organism evidence="7 8">
    <name type="scientific">Chitinophaga parva</name>
    <dbReference type="NCBI Taxonomy" id="2169414"/>
    <lineage>
        <taxon>Bacteria</taxon>
        <taxon>Pseudomonadati</taxon>
        <taxon>Bacteroidota</taxon>
        <taxon>Chitinophagia</taxon>
        <taxon>Chitinophagales</taxon>
        <taxon>Chitinophagaceae</taxon>
        <taxon>Chitinophaga</taxon>
    </lineage>
</organism>
<dbReference type="Pfam" id="PF08281">
    <property type="entry name" value="Sigma70_r4_2"/>
    <property type="match status" value="1"/>
</dbReference>
<accession>A0A2T7BPR3</accession>
<dbReference type="AlphaFoldDB" id="A0A2T7BPR3"/>
<dbReference type="InterPro" id="IPR014284">
    <property type="entry name" value="RNA_pol_sigma-70_dom"/>
</dbReference>
<comment type="similarity">
    <text evidence="1">Belongs to the sigma-70 factor family. ECF subfamily.</text>
</comment>
<dbReference type="PANTHER" id="PTHR43133:SF46">
    <property type="entry name" value="RNA POLYMERASE SIGMA-70 FACTOR ECF SUBFAMILY"/>
    <property type="match status" value="1"/>
</dbReference>
<dbReference type="PANTHER" id="PTHR43133">
    <property type="entry name" value="RNA POLYMERASE ECF-TYPE SIGMA FACTO"/>
    <property type="match status" value="1"/>
</dbReference>
<evidence type="ECO:0000256" key="2">
    <source>
        <dbReference type="ARBA" id="ARBA00023015"/>
    </source>
</evidence>
<dbReference type="InterPro" id="IPR036388">
    <property type="entry name" value="WH-like_DNA-bd_sf"/>
</dbReference>
<reference evidence="7 8" key="1">
    <citation type="submission" date="2018-04" db="EMBL/GenBank/DDBJ databases">
        <title>Chitinophaga fuyangensis sp. nov., isolated from soil in a chemical factory.</title>
        <authorList>
            <person name="Chen K."/>
        </authorList>
    </citation>
    <scope>NUCLEOTIDE SEQUENCE [LARGE SCALE GENOMIC DNA]</scope>
    <source>
        <strain evidence="7 8">LY-1</strain>
    </source>
</reference>
<keyword evidence="4" id="KW-0804">Transcription</keyword>
<evidence type="ECO:0000259" key="6">
    <source>
        <dbReference type="Pfam" id="PF08281"/>
    </source>
</evidence>
<dbReference type="InterPro" id="IPR013325">
    <property type="entry name" value="RNA_pol_sigma_r2"/>
</dbReference>
<dbReference type="SUPFAM" id="SSF88659">
    <property type="entry name" value="Sigma3 and sigma4 domains of RNA polymerase sigma factors"/>
    <property type="match status" value="1"/>
</dbReference>
<dbReference type="SUPFAM" id="SSF88946">
    <property type="entry name" value="Sigma2 domain of RNA polymerase sigma factors"/>
    <property type="match status" value="1"/>
</dbReference>
<dbReference type="InterPro" id="IPR039425">
    <property type="entry name" value="RNA_pol_sigma-70-like"/>
</dbReference>
<protein>
    <submittedName>
        <fullName evidence="7">RNA polymerase subunit sigma-24</fullName>
    </submittedName>
</protein>
<dbReference type="NCBIfam" id="TIGR02937">
    <property type="entry name" value="sigma70-ECF"/>
    <property type="match status" value="1"/>
</dbReference>
<dbReference type="InterPro" id="IPR013249">
    <property type="entry name" value="RNA_pol_sigma70_r4_t2"/>
</dbReference>
<evidence type="ECO:0000313" key="7">
    <source>
        <dbReference type="EMBL" id="PUZ29667.1"/>
    </source>
</evidence>
<dbReference type="CDD" id="cd06171">
    <property type="entry name" value="Sigma70_r4"/>
    <property type="match status" value="1"/>
</dbReference>
<evidence type="ECO:0000256" key="3">
    <source>
        <dbReference type="ARBA" id="ARBA00023082"/>
    </source>
</evidence>
<gene>
    <name evidence="7" type="ORF">DCC81_09580</name>
</gene>
<evidence type="ECO:0000256" key="4">
    <source>
        <dbReference type="ARBA" id="ARBA00023163"/>
    </source>
</evidence>